<dbReference type="InterPro" id="IPR052035">
    <property type="entry name" value="ZnF_BED_domain_contain"/>
</dbReference>
<evidence type="ECO:0000256" key="5">
    <source>
        <dbReference type="ARBA" id="ARBA00023242"/>
    </source>
</evidence>
<proteinExistence type="predicted"/>
<comment type="subcellular location">
    <subcellularLocation>
        <location evidence="1">Nucleus</location>
    </subcellularLocation>
</comment>
<evidence type="ECO:0000256" key="4">
    <source>
        <dbReference type="ARBA" id="ARBA00022833"/>
    </source>
</evidence>
<dbReference type="InterPro" id="IPR012337">
    <property type="entry name" value="RNaseH-like_sf"/>
</dbReference>
<keyword evidence="5" id="KW-0539">Nucleus</keyword>
<dbReference type="InterPro" id="IPR008906">
    <property type="entry name" value="HATC_C_dom"/>
</dbReference>
<evidence type="ECO:0000256" key="3">
    <source>
        <dbReference type="ARBA" id="ARBA00022771"/>
    </source>
</evidence>
<dbReference type="Proteomes" id="UP001158576">
    <property type="component" value="Chromosome XSR"/>
</dbReference>
<feature type="compositionally biased region" description="Polar residues" evidence="6">
    <location>
        <begin position="631"/>
        <end position="642"/>
    </location>
</feature>
<sequence length="777" mass="89537">MSRPKKRKLGVSFIPCENQTFSDWLVEFKVDHPYAPDSFEKELDSENNWTFRLRCVGPCRNNNDPFSVKESGCQNSIKISNVKRHINGWHAPLPDDAGSRKKKVEREENERYQAAAYFKPRRKVLKPAVDKFKNSAVSLCSEQHVSFRFLESDSFHNLVRDAFSAGGGHPEDAKQLDLTYDNVKTLLFKSHVEMLDFLSKVLPILIERGCVTLECDTKYTGRTSTGDLESSAFGTLLIFYDASKDQRFKYLLQYTPITDKTDVACAAEIEETLAEYGIKTYQRLIGVTVDGGQKGVAEYVSLKAAICGAHSAVRSMDGMIQNAVLYARLDSDLSTNVDKFISHCRNGLTYQEKKKLKLGPQDCPSINNYFAKESLSDEEKIELFKRKTNTTDMTEEEIKKKSSLLKGYPQIRRDNGIRWNKKQENLQTLVSWGPKLQDLSSSTNDHAYLIPRRVAFPDLDFVTSLSIITTDLMEFVRTLEDPASKVCDQLLIFEEMLIYSTMEEHQLLKSIRQKQFHSKLRSGLFIKLMKMVFGAFYEQIDKLVDGKEPLRATDLNLACLYLTPSKYTCSFRHLQNALLQADEQVYGRNIKLIEDKTSSFMKKAKDFIWYIDKELEKYTQTDKNKAESTRKQPPQLNPNNDFKIITNSTSKLKVDDSLEAEFSRYEGQIAVEEWEEITDRIEEKSPHFIHKKLTAFWKSMSIRFPRLSKVALQIINVPGSSCDLEREFSETTRDTMDPCRNRMKNETILLLRQFKDAKIFKTAILQYCQKNNIKLEE</sequence>
<evidence type="ECO:0000256" key="2">
    <source>
        <dbReference type="ARBA" id="ARBA00022723"/>
    </source>
</evidence>
<reference evidence="8 9" key="1">
    <citation type="submission" date="2021-04" db="EMBL/GenBank/DDBJ databases">
        <authorList>
            <person name="Bliznina A."/>
        </authorList>
    </citation>
    <scope>NUCLEOTIDE SEQUENCE [LARGE SCALE GENOMIC DNA]</scope>
</reference>
<dbReference type="Pfam" id="PF05699">
    <property type="entry name" value="Dimer_Tnp_hAT"/>
    <property type="match status" value="1"/>
</dbReference>
<keyword evidence="2" id="KW-0479">Metal-binding</keyword>
<feature type="domain" description="HAT C-terminal dimerisation" evidence="7">
    <location>
        <begin position="692"/>
        <end position="751"/>
    </location>
</feature>
<feature type="region of interest" description="Disordered" evidence="6">
    <location>
        <begin position="622"/>
        <end position="642"/>
    </location>
</feature>
<evidence type="ECO:0000313" key="8">
    <source>
        <dbReference type="EMBL" id="CAG5100402.1"/>
    </source>
</evidence>
<keyword evidence="3" id="KW-0863">Zinc-finger</keyword>
<dbReference type="SUPFAM" id="SSF53098">
    <property type="entry name" value="Ribonuclease H-like"/>
    <property type="match status" value="1"/>
</dbReference>
<keyword evidence="9" id="KW-1185">Reference proteome</keyword>
<evidence type="ECO:0000313" key="9">
    <source>
        <dbReference type="Proteomes" id="UP001158576"/>
    </source>
</evidence>
<protein>
    <submittedName>
        <fullName evidence="8">Oidioi.mRNA.OKI2018_I69.XSR.g16984.t1.cds</fullName>
    </submittedName>
</protein>
<evidence type="ECO:0000256" key="6">
    <source>
        <dbReference type="SAM" id="MobiDB-lite"/>
    </source>
</evidence>
<evidence type="ECO:0000256" key="1">
    <source>
        <dbReference type="ARBA" id="ARBA00004123"/>
    </source>
</evidence>
<name>A0ABN7SIB5_OIKDI</name>
<dbReference type="PANTHER" id="PTHR46481:SF10">
    <property type="entry name" value="ZINC FINGER BED DOMAIN-CONTAINING PROTEIN 39"/>
    <property type="match status" value="1"/>
</dbReference>
<dbReference type="PANTHER" id="PTHR46481">
    <property type="entry name" value="ZINC FINGER BED DOMAIN-CONTAINING PROTEIN 4"/>
    <property type="match status" value="1"/>
</dbReference>
<evidence type="ECO:0000259" key="7">
    <source>
        <dbReference type="Pfam" id="PF05699"/>
    </source>
</evidence>
<keyword evidence="4" id="KW-0862">Zinc</keyword>
<accession>A0ABN7SIB5</accession>
<dbReference type="EMBL" id="OU015569">
    <property type="protein sequence ID" value="CAG5100402.1"/>
    <property type="molecule type" value="Genomic_DNA"/>
</dbReference>
<gene>
    <name evidence="8" type="ORF">OKIOD_LOCUS8542</name>
</gene>
<organism evidence="8 9">
    <name type="scientific">Oikopleura dioica</name>
    <name type="common">Tunicate</name>
    <dbReference type="NCBI Taxonomy" id="34765"/>
    <lineage>
        <taxon>Eukaryota</taxon>
        <taxon>Metazoa</taxon>
        <taxon>Chordata</taxon>
        <taxon>Tunicata</taxon>
        <taxon>Appendicularia</taxon>
        <taxon>Copelata</taxon>
        <taxon>Oikopleuridae</taxon>
        <taxon>Oikopleura</taxon>
    </lineage>
</organism>